<dbReference type="Proteomes" id="UP001549366">
    <property type="component" value="Unassembled WGS sequence"/>
</dbReference>
<dbReference type="Gene3D" id="3.40.1160.10">
    <property type="entry name" value="Acetylglutamate kinase-like"/>
    <property type="match status" value="1"/>
</dbReference>
<dbReference type="InterPro" id="IPR036393">
    <property type="entry name" value="AceGlu_kinase-like_sf"/>
</dbReference>
<keyword evidence="3 5" id="KW-0418">Kinase</keyword>
<dbReference type="GO" id="GO:0008804">
    <property type="term" value="F:carbamate kinase activity"/>
    <property type="evidence" value="ECO:0007669"/>
    <property type="project" value="UniProtKB-EC"/>
</dbReference>
<keyword evidence="2 5" id="KW-0808">Transferase</keyword>
<evidence type="ECO:0000256" key="2">
    <source>
        <dbReference type="ARBA" id="ARBA00022679"/>
    </source>
</evidence>
<evidence type="ECO:0000313" key="7">
    <source>
        <dbReference type="EMBL" id="MET4755765.1"/>
    </source>
</evidence>
<reference evidence="7 8" key="1">
    <citation type="submission" date="2024-06" db="EMBL/GenBank/DDBJ databases">
        <title>Genomic Encyclopedia of Type Strains, Phase V (KMG-V): Genome sequencing to study the core and pangenomes of soil and plant-associated prokaryotes.</title>
        <authorList>
            <person name="Whitman W."/>
        </authorList>
    </citation>
    <scope>NUCLEOTIDE SEQUENCE [LARGE SCALE GENOMIC DNA]</scope>
    <source>
        <strain evidence="7 8">NE40</strain>
    </source>
</reference>
<dbReference type="PANTHER" id="PTHR30409">
    <property type="entry name" value="CARBAMATE KINASE"/>
    <property type="match status" value="1"/>
</dbReference>
<comment type="caution">
    <text evidence="7">The sequence shown here is derived from an EMBL/GenBank/DDBJ whole genome shotgun (WGS) entry which is preliminary data.</text>
</comment>
<evidence type="ECO:0000256" key="5">
    <source>
        <dbReference type="PIRNR" id="PIRNR000723"/>
    </source>
</evidence>
<dbReference type="NCBIfam" id="NF009008">
    <property type="entry name" value="PRK12354.1"/>
    <property type="match status" value="1"/>
</dbReference>
<keyword evidence="8" id="KW-1185">Reference proteome</keyword>
<dbReference type="EMBL" id="JBEWTB010000002">
    <property type="protein sequence ID" value="MET4755765.1"/>
    <property type="molecule type" value="Genomic_DNA"/>
</dbReference>
<organism evidence="7 8">
    <name type="scientific">Endozoicomonas lisbonensis</name>
    <dbReference type="NCBI Taxonomy" id="3120522"/>
    <lineage>
        <taxon>Bacteria</taxon>
        <taxon>Pseudomonadati</taxon>
        <taxon>Pseudomonadota</taxon>
        <taxon>Gammaproteobacteria</taxon>
        <taxon>Oceanospirillales</taxon>
        <taxon>Endozoicomonadaceae</taxon>
        <taxon>Endozoicomonas</taxon>
    </lineage>
</organism>
<sequence>MHHIPSMMGGITTGIVMKIVIALGGNAMLQRGQPLEADIQRENIRKAAEVIAKVSDDHQIILTHGNGPQVGLLALQNAAYEAVSPYPLDVLGAETAGMIGYMMNMELRNQRPKMPIVTMVTETLVDINDPAFENPTKFVGPVYSKEEALKLAEEKNWHVKEDGEYYRRVVPSPKPEKIVEGNTVRQLTDAGALVICSGGGGVPVCQQPDGTIDGVEAVVDKDLTAAIMAKQLKADALIIMTDVDSVSVNFGKPDQKQISLASPDQICTLDLPAGSMGPKVEAAADFVRAGGQYAAIGSLYDLEKIVTGEAGTHITEAYTQPDMSFY</sequence>
<proteinExistence type="inferred from homology"/>
<feature type="domain" description="Aspartate/glutamate/uridylate kinase" evidence="6">
    <location>
        <begin position="17"/>
        <end position="296"/>
    </location>
</feature>
<dbReference type="InterPro" id="IPR003964">
    <property type="entry name" value="Carb_kinase"/>
</dbReference>
<dbReference type="CDD" id="cd04235">
    <property type="entry name" value="AAK_CK"/>
    <property type="match status" value="1"/>
</dbReference>
<evidence type="ECO:0000256" key="1">
    <source>
        <dbReference type="ARBA" id="ARBA00011066"/>
    </source>
</evidence>
<evidence type="ECO:0000259" key="6">
    <source>
        <dbReference type="Pfam" id="PF00696"/>
    </source>
</evidence>
<dbReference type="NCBIfam" id="TIGR00746">
    <property type="entry name" value="arcC"/>
    <property type="match status" value="1"/>
</dbReference>
<dbReference type="Pfam" id="PF00696">
    <property type="entry name" value="AA_kinase"/>
    <property type="match status" value="1"/>
</dbReference>
<gene>
    <name evidence="7" type="ORF">V5J35_000957</name>
</gene>
<comment type="similarity">
    <text evidence="1 5">Belongs to the carbamate kinase family.</text>
</comment>
<evidence type="ECO:0000256" key="3">
    <source>
        <dbReference type="ARBA" id="ARBA00022777"/>
    </source>
</evidence>
<evidence type="ECO:0000256" key="4">
    <source>
        <dbReference type="NCBIfam" id="TIGR00746"/>
    </source>
</evidence>
<dbReference type="PIRSF" id="PIRSF000723">
    <property type="entry name" value="Carbamate_kin"/>
    <property type="match status" value="1"/>
</dbReference>
<protein>
    <recommendedName>
        <fullName evidence="4 5">Carbamate kinase</fullName>
    </recommendedName>
</protein>
<name>A0ABV2SDC9_9GAMM</name>
<evidence type="ECO:0000313" key="8">
    <source>
        <dbReference type="Proteomes" id="UP001549366"/>
    </source>
</evidence>
<accession>A0ABV2SDC9</accession>
<dbReference type="InterPro" id="IPR001048">
    <property type="entry name" value="Asp/Glu/Uridylate_kinase"/>
</dbReference>
<dbReference type="PRINTS" id="PR01469">
    <property type="entry name" value="CARBMTKINASE"/>
</dbReference>
<dbReference type="PANTHER" id="PTHR30409:SF1">
    <property type="entry name" value="CARBAMATE KINASE-RELATED"/>
    <property type="match status" value="1"/>
</dbReference>
<dbReference type="SUPFAM" id="SSF53633">
    <property type="entry name" value="Carbamate kinase-like"/>
    <property type="match status" value="1"/>
</dbReference>